<protein>
    <recommendedName>
        <fullName evidence="3">PAS domain-containing protein</fullName>
    </recommendedName>
</protein>
<dbReference type="InterPro" id="IPR035965">
    <property type="entry name" value="PAS-like_dom_sf"/>
</dbReference>
<feature type="transmembrane region" description="Helical" evidence="2">
    <location>
        <begin position="98"/>
        <end position="119"/>
    </location>
</feature>
<evidence type="ECO:0000259" key="3">
    <source>
        <dbReference type="PROSITE" id="PS50112"/>
    </source>
</evidence>
<evidence type="ECO:0000256" key="1">
    <source>
        <dbReference type="SAM" id="MobiDB-lite"/>
    </source>
</evidence>
<dbReference type="PROSITE" id="PS50112">
    <property type="entry name" value="PAS"/>
    <property type="match status" value="1"/>
</dbReference>
<organism evidence="4 5">
    <name type="scientific">Euplotes crassus</name>
    <dbReference type="NCBI Taxonomy" id="5936"/>
    <lineage>
        <taxon>Eukaryota</taxon>
        <taxon>Sar</taxon>
        <taxon>Alveolata</taxon>
        <taxon>Ciliophora</taxon>
        <taxon>Intramacronucleata</taxon>
        <taxon>Spirotrichea</taxon>
        <taxon>Hypotrichia</taxon>
        <taxon>Euplotida</taxon>
        <taxon>Euplotidae</taxon>
        <taxon>Moneuplotes</taxon>
    </lineage>
</organism>
<reference evidence="4" key="1">
    <citation type="submission" date="2023-07" db="EMBL/GenBank/DDBJ databases">
        <authorList>
            <consortium name="AG Swart"/>
            <person name="Singh M."/>
            <person name="Singh A."/>
            <person name="Seah K."/>
            <person name="Emmerich C."/>
        </authorList>
    </citation>
    <scope>NUCLEOTIDE SEQUENCE</scope>
    <source>
        <strain evidence="4">DP1</strain>
    </source>
</reference>
<accession>A0AAD1U5A8</accession>
<keyword evidence="5" id="KW-1185">Reference proteome</keyword>
<dbReference type="SUPFAM" id="SSF55785">
    <property type="entry name" value="PYP-like sensor domain (PAS domain)"/>
    <property type="match status" value="1"/>
</dbReference>
<name>A0AAD1U5A8_EUPCR</name>
<keyword evidence="2" id="KW-0812">Transmembrane</keyword>
<dbReference type="SMART" id="SM00091">
    <property type="entry name" value="PAS"/>
    <property type="match status" value="1"/>
</dbReference>
<keyword evidence="2" id="KW-0472">Membrane</keyword>
<evidence type="ECO:0000313" key="4">
    <source>
        <dbReference type="EMBL" id="CAI2362620.1"/>
    </source>
</evidence>
<keyword evidence="2" id="KW-1133">Transmembrane helix</keyword>
<dbReference type="Proteomes" id="UP001295684">
    <property type="component" value="Unassembled WGS sequence"/>
</dbReference>
<evidence type="ECO:0000256" key="2">
    <source>
        <dbReference type="SAM" id="Phobius"/>
    </source>
</evidence>
<feature type="transmembrane region" description="Helical" evidence="2">
    <location>
        <begin position="6"/>
        <end position="24"/>
    </location>
</feature>
<dbReference type="AlphaFoldDB" id="A0AAD1U5A8"/>
<feature type="transmembrane region" description="Helical" evidence="2">
    <location>
        <begin position="31"/>
        <end position="49"/>
    </location>
</feature>
<feature type="region of interest" description="Disordered" evidence="1">
    <location>
        <begin position="554"/>
        <end position="574"/>
    </location>
</feature>
<feature type="domain" description="PAS" evidence="3">
    <location>
        <begin position="136"/>
        <end position="210"/>
    </location>
</feature>
<comment type="caution">
    <text evidence="4">The sequence shown here is derived from an EMBL/GenBank/DDBJ whole genome shotgun (WGS) entry which is preliminary data.</text>
</comment>
<proteinExistence type="predicted"/>
<gene>
    <name evidence="4" type="ORF">ECRASSUSDP1_LOCUS3944</name>
</gene>
<dbReference type="EMBL" id="CAMPGE010003775">
    <property type="protein sequence ID" value="CAI2362620.1"/>
    <property type="molecule type" value="Genomic_DNA"/>
</dbReference>
<sequence length="962" mass="110268">MESHLWKYVMVSLFVILMMLIYFLQSQTIQIRQYVLMLQIILLAVITTRDQTEGDTDDLRVYFGTFINFISFGMSWIEYFVFSIMLNICRCLFKGFPLYFLIYTQWFYLSISCTVFAFGERAFKECWVLCDSHKKSFDIFRGLFESNPSPSFILDKNGKILYTNKAGVSIIDKRYTKVRNKNALQNIFSLVHETSKEKLETVIKSVLSNEESIKDESPFIAFLQNLDPDGENETGGDDITPLIQADQVVYYLAKVRLCSWKSSSCLVLSLENSMGELIKNKILNCHATLIMSLADSVSKDLDAMEIRASSGKLIPLSQWAGVMRLSHQLRTHFQNMNTILSAAHGGNDNKVEEFILTDEIRDLSNQVALSLTEHEFDVNLSYEGGIPESVFGNLPRFKQIISILFTTGQKQATADNPMACNLKFLRMDHQKNCIIGIEISFPKGQSLQVEKLNKIFMNTSLGSDFFLQFKEELQEYDLGLFVLGKLTEEDGGSIRAGEIEEDTIIIWLEMSFSFLNRGISQGVEMINHPANPAQCPQKFTEDDKQVANIDKNVSPISGEAGFSNPVSESSSSPTKRKFSIQKSCRTYVNLTNAMNCSKGTPKPLNTNHRYSGSSNIKKKVNIARKLTNQNQLSDGKMKFYEAPASYKKLKKSRLLNMRNFKTDMHDLESKVKVALRSHRNSNPMKNHNQIFQVPIEEAKNLYSESYDVMEYEEEGGESETDEEIESGKLQMLVQNHKPAYTTTYCCEECARTSENELSDIGRLDRCDKLMYRMGETHQNIQSFESDNSMNESDGNTRTVNYEIQMPKVSRYSITQRNERHTGDETVLPKRSHSPACIVMPSKKIFTRRKQSQIDVNGPNLHNIEVLQTLRVPKHALEYDLGNGDCEEGSERLNDNFSKYSVGVTENYGYFSYRKDYQNIENPSSRSKSRIPRYYRTKRTIEIQLLLKDLDCMEVKEQWSFEN</sequence>
<evidence type="ECO:0000313" key="5">
    <source>
        <dbReference type="Proteomes" id="UP001295684"/>
    </source>
</evidence>
<dbReference type="InterPro" id="IPR000014">
    <property type="entry name" value="PAS"/>
</dbReference>
<feature type="transmembrane region" description="Helical" evidence="2">
    <location>
        <begin position="61"/>
        <end position="86"/>
    </location>
</feature>